<protein>
    <submittedName>
        <fullName evidence="1">Uncharacterized protein</fullName>
    </submittedName>
</protein>
<reference evidence="1 2" key="1">
    <citation type="journal article" date="2019" name="Ecotoxicol. Environ. Saf.">
        <title>Microbial characterization of heavy metal resistant bacterial strains isolated from an electroplating wastewater treatment plant.</title>
        <authorList>
            <person name="Cai X."/>
            <person name="Zheng X."/>
            <person name="Zhang D."/>
            <person name="Iqbal W."/>
            <person name="Liu C."/>
            <person name="Yang B."/>
            <person name="Zhao X."/>
            <person name="Lu X."/>
            <person name="Mao Y."/>
        </authorList>
    </citation>
    <scope>NUCLEOTIDE SEQUENCE [LARGE SCALE GENOMIC DNA]</scope>
    <source>
        <strain evidence="1 2">Ni1-3</strain>
    </source>
</reference>
<dbReference type="RefSeq" id="WP_209000254.1">
    <property type="nucleotide sequence ID" value="NZ_CP031775.2"/>
</dbReference>
<accession>A0A8A7QVU4</accession>
<gene>
    <name evidence="1" type="ORF">D0436_23670</name>
</gene>
<sequence>MVKKGATRLNGASKTVCNLRGQVLEAALKLTPPLKQQRQHQPLAATLCINYIFNVEIPFIALSLCAHKTKTTLNRNIYLCPLTLSKQAEAWRTTQK</sequence>
<dbReference type="KEGG" id="sdeo:D0436_23670"/>
<evidence type="ECO:0000313" key="2">
    <source>
        <dbReference type="Proteomes" id="UP000321124"/>
    </source>
</evidence>
<name>A0A8A7QVU4_9GAMM</name>
<dbReference type="Proteomes" id="UP000321124">
    <property type="component" value="Chromosome"/>
</dbReference>
<proteinExistence type="predicted"/>
<evidence type="ECO:0000313" key="1">
    <source>
        <dbReference type="EMBL" id="QTM65171.3"/>
    </source>
</evidence>
<organism evidence="1 2">
    <name type="scientific">Shewanella decolorationis</name>
    <dbReference type="NCBI Taxonomy" id="256839"/>
    <lineage>
        <taxon>Bacteria</taxon>
        <taxon>Pseudomonadati</taxon>
        <taxon>Pseudomonadota</taxon>
        <taxon>Gammaproteobacteria</taxon>
        <taxon>Alteromonadales</taxon>
        <taxon>Shewanellaceae</taxon>
        <taxon>Shewanella</taxon>
    </lineage>
</organism>
<dbReference type="EMBL" id="CP031775">
    <property type="protein sequence ID" value="QTM65171.3"/>
    <property type="molecule type" value="Genomic_DNA"/>
</dbReference>
<dbReference type="AlphaFoldDB" id="A0A8A7QVU4"/>